<dbReference type="PANTHER" id="PTHR45228:SF1">
    <property type="entry name" value="CYCLIC DI-GMP PHOSPHODIESTERASE TM_0186"/>
    <property type="match status" value="1"/>
</dbReference>
<dbReference type="InterPro" id="IPR037522">
    <property type="entry name" value="HD_GYP_dom"/>
</dbReference>
<dbReference type="GO" id="GO:0008081">
    <property type="term" value="F:phosphoric diester hydrolase activity"/>
    <property type="evidence" value="ECO:0007669"/>
    <property type="project" value="UniProtKB-ARBA"/>
</dbReference>
<dbReference type="Proteomes" id="UP000595101">
    <property type="component" value="Chromosome"/>
</dbReference>
<dbReference type="PANTHER" id="PTHR45228">
    <property type="entry name" value="CYCLIC DI-GMP PHOSPHODIESTERASE TM_0186-RELATED"/>
    <property type="match status" value="1"/>
</dbReference>
<dbReference type="SUPFAM" id="SSF55781">
    <property type="entry name" value="GAF domain-like"/>
    <property type="match status" value="1"/>
</dbReference>
<dbReference type="Pfam" id="PF13487">
    <property type="entry name" value="HD_5"/>
    <property type="match status" value="1"/>
</dbReference>
<dbReference type="Gene3D" id="3.30.450.40">
    <property type="match status" value="1"/>
</dbReference>
<dbReference type="PROSITE" id="PS51832">
    <property type="entry name" value="HD_GYP"/>
    <property type="match status" value="1"/>
</dbReference>
<reference evidence="2 3" key="1">
    <citation type="submission" date="2020-12" db="EMBL/GenBank/DDBJ databases">
        <title>FDA dAtabase for Regulatory Grade micrObial Sequences (FDA-ARGOS): Supporting development and validation of Infectious Disease Dx tests.</title>
        <authorList>
            <person name="Sproer C."/>
            <person name="Gronow S."/>
            <person name="Severitt S."/>
            <person name="Schroder I."/>
            <person name="Tallon L."/>
            <person name="Sadzewicz L."/>
            <person name="Zhao X."/>
            <person name="Boylan J."/>
            <person name="Ott S."/>
            <person name="Bowen H."/>
            <person name="Vavikolanu K."/>
            <person name="Mehta A."/>
            <person name="Aluvathingal J."/>
            <person name="Nadendla S."/>
            <person name="Lowell S."/>
            <person name="Myers T."/>
            <person name="Yan Y."/>
            <person name="Sichtig H."/>
        </authorList>
    </citation>
    <scope>NUCLEOTIDE SEQUENCE [LARGE SCALE GENOMIC DNA]</scope>
    <source>
        <strain evidence="2 3">FDAARGOS_933</strain>
    </source>
</reference>
<feature type="domain" description="HD-GYP" evidence="1">
    <location>
        <begin position="151"/>
        <end position="359"/>
    </location>
</feature>
<accession>A0A7T2UNJ1</accession>
<gene>
    <name evidence="2" type="ORF">I6G90_01095</name>
</gene>
<dbReference type="InterPro" id="IPR052020">
    <property type="entry name" value="Cyclic_di-GMP/3'3'-cGAMP_PDE"/>
</dbReference>
<protein>
    <submittedName>
        <fullName evidence="2">HD domain-containing protein</fullName>
    </submittedName>
</protein>
<evidence type="ECO:0000313" key="3">
    <source>
        <dbReference type="Proteomes" id="UP000595101"/>
    </source>
</evidence>
<organism evidence="2 3">
    <name type="scientific">Aeromonas allosaccharophila</name>
    <dbReference type="NCBI Taxonomy" id="656"/>
    <lineage>
        <taxon>Bacteria</taxon>
        <taxon>Pseudomonadati</taxon>
        <taxon>Pseudomonadota</taxon>
        <taxon>Gammaproteobacteria</taxon>
        <taxon>Aeromonadales</taxon>
        <taxon>Aeromonadaceae</taxon>
        <taxon>Aeromonas</taxon>
    </lineage>
</organism>
<dbReference type="EMBL" id="CP065745">
    <property type="protein sequence ID" value="QPR55073.1"/>
    <property type="molecule type" value="Genomic_DNA"/>
</dbReference>
<dbReference type="SMART" id="SM00471">
    <property type="entry name" value="HDc"/>
    <property type="match status" value="1"/>
</dbReference>
<sequence length="374" mass="41561">MESSFGERMQSVHATLRERFDKLSRVAIAIYDPHTDQLKTFAHSTEGHSPLVQYEVKLSDVPSLRYLAEHKQPRVLGNLDALRGSASEHSRKLLEAGYASSYTEPLLFNSKLFGFLFCDAMEPGYFNEPIRSELSAYAQVLSAIIAVEFFSIQTLGGALTTAREFSRYRDEETANHLHRMSAYSRLIARTLAPSCGLSDEEVEFIYLFSELHDIGKIAVPDAILLKPGKLAPEEFEVMKSHPGKGQEMINLMINEFGLDGIHHTDMLTNIIAYHHERFDGTGYPQGLAGEAIPLAARIVTVADVFDALTSERPYKQAWPFETAFAYLEEHAGSQFDPACVAAALHNKAEFYAIYQQYQDPARSAGEAASGAEPG</sequence>
<evidence type="ECO:0000259" key="1">
    <source>
        <dbReference type="PROSITE" id="PS51832"/>
    </source>
</evidence>
<dbReference type="AlphaFoldDB" id="A0A7T2UNJ1"/>
<proteinExistence type="predicted"/>
<dbReference type="GeneID" id="60784159"/>
<dbReference type="InterPro" id="IPR029016">
    <property type="entry name" value="GAF-like_dom_sf"/>
</dbReference>
<dbReference type="InterPro" id="IPR003607">
    <property type="entry name" value="HD/PDEase_dom"/>
</dbReference>
<evidence type="ECO:0000313" key="2">
    <source>
        <dbReference type="EMBL" id="QPR55073.1"/>
    </source>
</evidence>
<dbReference type="CDD" id="cd00077">
    <property type="entry name" value="HDc"/>
    <property type="match status" value="1"/>
</dbReference>
<dbReference type="Gene3D" id="1.10.3210.10">
    <property type="entry name" value="Hypothetical protein af1432"/>
    <property type="match status" value="1"/>
</dbReference>
<dbReference type="KEGG" id="aall:I6G90_01095"/>
<dbReference type="RefSeq" id="WP_197929332.1">
    <property type="nucleotide sequence ID" value="NZ_CP065745.1"/>
</dbReference>
<name>A0A7T2UNJ1_9GAMM</name>
<dbReference type="SUPFAM" id="SSF109604">
    <property type="entry name" value="HD-domain/PDEase-like"/>
    <property type="match status" value="1"/>
</dbReference>